<gene>
    <name evidence="3" type="ORF">Wenmar_03729</name>
</gene>
<dbReference type="STRING" id="1123501.Wenmar_03729"/>
<dbReference type="Proteomes" id="UP000035100">
    <property type="component" value="Unassembled WGS sequence"/>
</dbReference>
<evidence type="ECO:0000256" key="1">
    <source>
        <dbReference type="ARBA" id="ARBA00022679"/>
    </source>
</evidence>
<proteinExistence type="predicted"/>
<dbReference type="eggNOG" id="COG0438">
    <property type="taxonomic scope" value="Bacteria"/>
</dbReference>
<dbReference type="PATRIC" id="fig|1123501.6.peg.3855"/>
<name>A0A0D0PZJ1_9RHOB</name>
<dbReference type="InterPro" id="IPR001296">
    <property type="entry name" value="Glyco_trans_1"/>
</dbReference>
<evidence type="ECO:0000313" key="4">
    <source>
        <dbReference type="Proteomes" id="UP000035100"/>
    </source>
</evidence>
<dbReference type="CDD" id="cd03809">
    <property type="entry name" value="GT4_MtfB-like"/>
    <property type="match status" value="1"/>
</dbReference>
<dbReference type="EMBL" id="AONG01000020">
    <property type="protein sequence ID" value="KIQ67769.1"/>
    <property type="molecule type" value="Genomic_DNA"/>
</dbReference>
<dbReference type="GO" id="GO:0016757">
    <property type="term" value="F:glycosyltransferase activity"/>
    <property type="evidence" value="ECO:0007669"/>
    <property type="project" value="InterPro"/>
</dbReference>
<dbReference type="PANTHER" id="PTHR46401">
    <property type="entry name" value="GLYCOSYLTRANSFERASE WBBK-RELATED"/>
    <property type="match status" value="1"/>
</dbReference>
<accession>A0A0D0PZJ1</accession>
<dbReference type="SUPFAM" id="SSF53756">
    <property type="entry name" value="UDP-Glycosyltransferase/glycogen phosphorylase"/>
    <property type="match status" value="1"/>
</dbReference>
<keyword evidence="1 3" id="KW-0808">Transferase</keyword>
<dbReference type="Gene3D" id="3.40.50.2000">
    <property type="entry name" value="Glycogen Phosphorylase B"/>
    <property type="match status" value="2"/>
</dbReference>
<reference evidence="3 4" key="1">
    <citation type="submission" date="2013-01" db="EMBL/GenBank/DDBJ databases">
        <authorList>
            <person name="Fiebig A."/>
            <person name="Goeker M."/>
            <person name="Klenk H.-P.P."/>
        </authorList>
    </citation>
    <scope>NUCLEOTIDE SEQUENCE [LARGE SCALE GENOMIC DNA]</scope>
    <source>
        <strain evidence="3 4">DSM 24838</strain>
    </source>
</reference>
<dbReference type="AlphaFoldDB" id="A0A0D0PZJ1"/>
<dbReference type="Pfam" id="PF00534">
    <property type="entry name" value="Glycos_transf_1"/>
    <property type="match status" value="1"/>
</dbReference>
<keyword evidence="4" id="KW-1185">Reference proteome</keyword>
<evidence type="ECO:0000259" key="2">
    <source>
        <dbReference type="Pfam" id="PF00534"/>
    </source>
</evidence>
<dbReference type="OrthoDB" id="9790710at2"/>
<dbReference type="PANTHER" id="PTHR46401:SF2">
    <property type="entry name" value="GLYCOSYLTRANSFERASE WBBK-RELATED"/>
    <property type="match status" value="1"/>
</dbReference>
<dbReference type="GO" id="GO:0009103">
    <property type="term" value="P:lipopolysaccharide biosynthetic process"/>
    <property type="evidence" value="ECO:0007669"/>
    <property type="project" value="TreeGrafter"/>
</dbReference>
<feature type="domain" description="Glycosyl transferase family 1" evidence="2">
    <location>
        <begin position="196"/>
        <end position="341"/>
    </location>
</feature>
<protein>
    <submittedName>
        <fullName evidence="3">Glycosyltransferase</fullName>
    </submittedName>
</protein>
<dbReference type="RefSeq" id="WP_156169443.1">
    <property type="nucleotide sequence ID" value="NZ_KB902284.1"/>
</dbReference>
<comment type="caution">
    <text evidence="3">The sequence shown here is derived from an EMBL/GenBank/DDBJ whole genome shotgun (WGS) entry which is preliminary data.</text>
</comment>
<organism evidence="3 4">
    <name type="scientific">Wenxinia marina DSM 24838</name>
    <dbReference type="NCBI Taxonomy" id="1123501"/>
    <lineage>
        <taxon>Bacteria</taxon>
        <taxon>Pseudomonadati</taxon>
        <taxon>Pseudomonadota</taxon>
        <taxon>Alphaproteobacteria</taxon>
        <taxon>Rhodobacterales</taxon>
        <taxon>Roseobacteraceae</taxon>
        <taxon>Wenxinia</taxon>
    </lineage>
</organism>
<evidence type="ECO:0000313" key="3">
    <source>
        <dbReference type="EMBL" id="KIQ67769.1"/>
    </source>
</evidence>
<sequence length="365" mass="39579">MSRDRRPAIVVNGKFLGAELNGVHRTAAHYTRQLTLRAAQDAHVRLLAPKPATADPDLPDLRPEVHPGRFGSGQGWEMLTLPRLARGALLVNLCNLAPLAHRNSVVMIHDVQSVLYPEDYTFRQVQGYRLLTPLTARRARRVLTVSAFSKASLIDHGVGTEDTIDVVHNGTDHIISRPADPSILARHGLDRGGYVMILGSAKSYKNLRRVFDALREPLASGRRLVVAGGPGADAYRAKGWAPPAGTLFTGFVPDSGLRALYEGARMFLFPSLTEGFGLPPVEAMHCATPVVAARAGAMPEVCGGAAALADPEDTAAWRRAIERLDSDPDAVRDLTERGRRRAAELSWKAAGDRLWSLIRPLLPSG</sequence>